<dbReference type="PROSITE" id="PS00799">
    <property type="entry name" value="GRANULINS"/>
    <property type="match status" value="8"/>
</dbReference>
<evidence type="ECO:0000256" key="4">
    <source>
        <dbReference type="ARBA" id="ARBA00023157"/>
    </source>
</evidence>
<dbReference type="InterPro" id="IPR000118">
    <property type="entry name" value="Granulin"/>
</dbReference>
<feature type="domain" description="Granulins" evidence="6">
    <location>
        <begin position="81"/>
        <end position="94"/>
    </location>
</feature>
<evidence type="ECO:0000313" key="7">
    <source>
        <dbReference type="EMBL" id="KAK0150480.1"/>
    </source>
</evidence>
<dbReference type="FunFam" id="2.10.25.160:FF:000001">
    <property type="entry name" value="Granulin precursor"/>
    <property type="match status" value="2"/>
</dbReference>
<dbReference type="AlphaFoldDB" id="A0AA47N2E7"/>
<proteinExistence type="inferred from homology"/>
<keyword evidence="4" id="KW-1015">Disulfide bond</keyword>
<keyword evidence="3" id="KW-0964">Secreted</keyword>
<evidence type="ECO:0000256" key="3">
    <source>
        <dbReference type="ARBA" id="ARBA00022525"/>
    </source>
</evidence>
<feature type="signal peptide" evidence="5">
    <location>
        <begin position="1"/>
        <end position="15"/>
    </location>
</feature>
<feature type="domain" description="Granulins" evidence="6">
    <location>
        <begin position="435"/>
        <end position="448"/>
    </location>
</feature>
<reference evidence="7" key="1">
    <citation type="journal article" date="2023" name="Front. Mar. Sci.">
        <title>A new Merluccius polli reference genome to investigate the effects of global change in West African waters.</title>
        <authorList>
            <person name="Mateo J.L."/>
            <person name="Blanco-Fernandez C."/>
            <person name="Garcia-Vazquez E."/>
            <person name="Machado-Schiaffino G."/>
        </authorList>
    </citation>
    <scope>NUCLEOTIDE SEQUENCE</scope>
    <source>
        <strain evidence="7">C29</strain>
        <tissue evidence="7">Fin</tissue>
    </source>
</reference>
<evidence type="ECO:0000256" key="2">
    <source>
        <dbReference type="ARBA" id="ARBA00010093"/>
    </source>
</evidence>
<comment type="similarity">
    <text evidence="2">Belongs to the granulin family.</text>
</comment>
<feature type="chain" id="PRO_5041291900" evidence="5">
    <location>
        <begin position="16"/>
        <end position="778"/>
    </location>
</feature>
<evidence type="ECO:0000256" key="5">
    <source>
        <dbReference type="SAM" id="SignalP"/>
    </source>
</evidence>
<sequence length="778" mass="83452">MVGPVLFLLLAVSSATPCPDGRRCEGSDSCCTDSDGASACCPAANAVVCPDQESECPDKTTCCQLPDKSWGCCPMVKAVCCEDKRHCCPEGTQCDLSHSRCVSSVLGYVAMLEKLPARRKPGVTPAKRTATFQMQKFILDVYVASVGVASVTCPGGKTSCPEKTTCCLLNSGDYGCCPYPEAVCCSDHLHCCPANTTCDLEHKKCRSGEEAFLLSTKISARPNDVICHPDSLIMCPDQTTCCQMVNGSYGCCPMPNAMCCSDHLHCCPEGYNCDLVHSVCVSTHIDTSTTSLTPLTSMPAKTSSAVAEVKVNAVPCNDSEACADGNTCCQNPRGQWACCPLPEAVCCKDHLHCCPHGTTCNLVQSRCEDARGHAPSLPWLNKLPVLSINTREEVAVVTSSDEKCDRQTMCPGGTTCCRKGSGHWACCPLPQAVCCNDQEHCCPKGYHCNLAQQSCDGAGYSSVPWVQKPPALPRVELQPLSDPPSPVRVKCDSQTTCPRDTTCCFMKQSGLSETWRFPIHYVGNSREDFQQSSLQALGVLGQGQSTLSKMTPERYPLLPPPPPQAVCCADGEHCCPSGYTCDARTASCSKPHAAGLQRMPWFSKHSAMQQGALEDVKCDNASSCASGTTCCKLATGEWGCCPLVKAVCCDDREHCCPQGYTCNMHSGTCEKKLELLPSRSRLQSKVVWSMLRQSSVEEDIPCDAAGGVRCSKQETCCRTSATEWACCPSPQAVCCTDFQHCCPAGSYCDLAAGGCTPHSQPSRTPKRWDREDLVPLGL</sequence>
<feature type="domain" description="Granulins" evidence="6">
    <location>
        <begin position="347"/>
        <end position="360"/>
    </location>
</feature>
<feature type="domain" description="Granulins" evidence="6">
    <location>
        <begin position="185"/>
        <end position="198"/>
    </location>
</feature>
<dbReference type="SMART" id="SM00277">
    <property type="entry name" value="GRAN"/>
    <property type="match status" value="8"/>
</dbReference>
<feature type="domain" description="Granulins" evidence="6">
    <location>
        <begin position="735"/>
        <end position="748"/>
    </location>
</feature>
<dbReference type="EMBL" id="JAOPHQ010001477">
    <property type="protein sequence ID" value="KAK0150480.1"/>
    <property type="molecule type" value="Genomic_DNA"/>
</dbReference>
<dbReference type="PANTHER" id="PTHR12274:SF6">
    <property type="entry name" value="GRANULIN B"/>
    <property type="match status" value="1"/>
</dbReference>
<dbReference type="SUPFAM" id="SSF57277">
    <property type="entry name" value="Granulin repeat"/>
    <property type="match status" value="6"/>
</dbReference>
<organism evidence="7 8">
    <name type="scientific">Merluccius polli</name>
    <name type="common">Benguela hake</name>
    <name type="synonym">Merluccius cadenati</name>
    <dbReference type="NCBI Taxonomy" id="89951"/>
    <lineage>
        <taxon>Eukaryota</taxon>
        <taxon>Metazoa</taxon>
        <taxon>Chordata</taxon>
        <taxon>Craniata</taxon>
        <taxon>Vertebrata</taxon>
        <taxon>Euteleostomi</taxon>
        <taxon>Actinopterygii</taxon>
        <taxon>Neopterygii</taxon>
        <taxon>Teleostei</taxon>
        <taxon>Neoteleostei</taxon>
        <taxon>Acanthomorphata</taxon>
        <taxon>Zeiogadaria</taxon>
        <taxon>Gadariae</taxon>
        <taxon>Gadiformes</taxon>
        <taxon>Gadoidei</taxon>
        <taxon>Merlucciidae</taxon>
        <taxon>Merluccius</taxon>
    </lineage>
</organism>
<dbReference type="InterPro" id="IPR039036">
    <property type="entry name" value="Granulin_fam"/>
</dbReference>
<keyword evidence="5" id="KW-0732">Signal</keyword>
<accession>A0AA47N2E7</accession>
<comment type="subcellular location">
    <subcellularLocation>
        <location evidence="1">Secreted</location>
    </subcellularLocation>
</comment>
<keyword evidence="8" id="KW-1185">Reference proteome</keyword>
<evidence type="ECO:0000259" key="6">
    <source>
        <dbReference type="PROSITE" id="PS00799"/>
    </source>
</evidence>
<gene>
    <name evidence="7" type="primary">GRN_0</name>
    <name evidence="7" type="ORF">N1851_008422</name>
</gene>
<feature type="domain" description="Granulins" evidence="6">
    <location>
        <begin position="260"/>
        <end position="273"/>
    </location>
</feature>
<evidence type="ECO:0000256" key="1">
    <source>
        <dbReference type="ARBA" id="ARBA00004613"/>
    </source>
</evidence>
<evidence type="ECO:0000313" key="8">
    <source>
        <dbReference type="Proteomes" id="UP001174136"/>
    </source>
</evidence>
<feature type="domain" description="Granulins" evidence="6">
    <location>
        <begin position="649"/>
        <end position="662"/>
    </location>
</feature>
<dbReference type="PANTHER" id="PTHR12274">
    <property type="entry name" value="GRANULIN"/>
    <property type="match status" value="1"/>
</dbReference>
<dbReference type="Proteomes" id="UP001174136">
    <property type="component" value="Unassembled WGS sequence"/>
</dbReference>
<comment type="caution">
    <text evidence="7">The sequence shown here is derived from an EMBL/GenBank/DDBJ whole genome shotgun (WGS) entry which is preliminary data.</text>
</comment>
<protein>
    <submittedName>
        <fullName evidence="7">Granulin</fullName>
    </submittedName>
</protein>
<dbReference type="GO" id="GO:0005576">
    <property type="term" value="C:extracellular region"/>
    <property type="evidence" value="ECO:0007669"/>
    <property type="project" value="UniProtKB-SubCell"/>
</dbReference>
<name>A0AA47N2E7_MERPO</name>
<dbReference type="Pfam" id="PF00396">
    <property type="entry name" value="Granulin"/>
    <property type="match status" value="8"/>
</dbReference>
<feature type="domain" description="Granulins" evidence="6">
    <location>
        <begin position="568"/>
        <end position="581"/>
    </location>
</feature>
<dbReference type="Gene3D" id="2.10.25.160">
    <property type="entry name" value="Granulin"/>
    <property type="match status" value="9"/>
</dbReference>
<dbReference type="InterPro" id="IPR037277">
    <property type="entry name" value="Granulin_sf"/>
</dbReference>